<evidence type="ECO:0000256" key="4">
    <source>
        <dbReference type="ARBA" id="ARBA00022475"/>
    </source>
</evidence>
<dbReference type="EMBL" id="BMKR01000004">
    <property type="protein sequence ID" value="GGF67494.1"/>
    <property type="molecule type" value="Genomic_DNA"/>
</dbReference>
<evidence type="ECO:0000256" key="7">
    <source>
        <dbReference type="ARBA" id="ARBA00023136"/>
    </source>
</evidence>
<comment type="similarity">
    <text evidence="2 8">Belongs to the major facilitator superfamily. Bcr/CmlA family.</text>
</comment>
<reference evidence="10" key="1">
    <citation type="journal article" date="2014" name="Int. J. Syst. Evol. Microbiol.">
        <title>Complete genome sequence of Corynebacterium casei LMG S-19264T (=DSM 44701T), isolated from a smear-ripened cheese.</title>
        <authorList>
            <consortium name="US DOE Joint Genome Institute (JGI-PGF)"/>
            <person name="Walter F."/>
            <person name="Albersmeier A."/>
            <person name="Kalinowski J."/>
            <person name="Ruckert C."/>
        </authorList>
    </citation>
    <scope>NUCLEOTIDE SEQUENCE</scope>
    <source>
        <strain evidence="10">CGMCC 1.16134</strain>
    </source>
</reference>
<dbReference type="AlphaFoldDB" id="A0A917C1B4"/>
<comment type="subcellular location">
    <subcellularLocation>
        <location evidence="1 8">Cell membrane</location>
        <topology evidence="1 8">Multi-pass membrane protein</topology>
    </subcellularLocation>
</comment>
<feature type="transmembrane region" description="Helical" evidence="8">
    <location>
        <begin position="209"/>
        <end position="228"/>
    </location>
</feature>
<feature type="transmembrane region" description="Helical" evidence="8">
    <location>
        <begin position="100"/>
        <end position="121"/>
    </location>
</feature>
<comment type="caution">
    <text evidence="8">Lacks conserved residue(s) required for the propagation of feature annotation.</text>
</comment>
<dbReference type="GO" id="GO:1990961">
    <property type="term" value="P:xenobiotic detoxification by transmembrane export across the plasma membrane"/>
    <property type="evidence" value="ECO:0007669"/>
    <property type="project" value="InterPro"/>
</dbReference>
<keyword evidence="5 8" id="KW-0812">Transmembrane</keyword>
<evidence type="ECO:0000256" key="6">
    <source>
        <dbReference type="ARBA" id="ARBA00022989"/>
    </source>
</evidence>
<feature type="transmembrane region" description="Helical" evidence="8">
    <location>
        <begin position="243"/>
        <end position="263"/>
    </location>
</feature>
<dbReference type="FunFam" id="1.20.1720.10:FF:000005">
    <property type="entry name" value="Bcr/CflA family efflux transporter"/>
    <property type="match status" value="1"/>
</dbReference>
<keyword evidence="3 8" id="KW-0813">Transport</keyword>
<name>A0A917C1B4_9BACL</name>
<dbReference type="Pfam" id="PF07690">
    <property type="entry name" value="MFS_1"/>
    <property type="match status" value="1"/>
</dbReference>
<feature type="transmembrane region" description="Helical" evidence="8">
    <location>
        <begin position="275"/>
        <end position="295"/>
    </location>
</feature>
<keyword evidence="6 8" id="KW-1133">Transmembrane helix</keyword>
<feature type="transmembrane region" description="Helical" evidence="8">
    <location>
        <begin position="44"/>
        <end position="63"/>
    </location>
</feature>
<feature type="transmembrane region" description="Helical" evidence="8">
    <location>
        <begin position="75"/>
        <end position="94"/>
    </location>
</feature>
<dbReference type="Proteomes" id="UP000637643">
    <property type="component" value="Unassembled WGS sequence"/>
</dbReference>
<gene>
    <name evidence="10" type="ORF">GCM10010912_10590</name>
</gene>
<dbReference type="InterPro" id="IPR036259">
    <property type="entry name" value="MFS_trans_sf"/>
</dbReference>
<dbReference type="InterPro" id="IPR004812">
    <property type="entry name" value="Efflux_drug-R_Bcr/CmlA"/>
</dbReference>
<evidence type="ECO:0000256" key="2">
    <source>
        <dbReference type="ARBA" id="ARBA00006236"/>
    </source>
</evidence>
<dbReference type="GO" id="GO:0042910">
    <property type="term" value="F:xenobiotic transmembrane transporter activity"/>
    <property type="evidence" value="ECO:0007669"/>
    <property type="project" value="InterPro"/>
</dbReference>
<evidence type="ECO:0000313" key="10">
    <source>
        <dbReference type="EMBL" id="GGF67494.1"/>
    </source>
</evidence>
<dbReference type="PANTHER" id="PTHR23502:SF137">
    <property type="entry name" value="MAJOR FACILITATOR SUPERFAMILY (MFS) TRANSPORTER-RELATED"/>
    <property type="match status" value="1"/>
</dbReference>
<evidence type="ECO:0000259" key="9">
    <source>
        <dbReference type="PROSITE" id="PS50850"/>
    </source>
</evidence>
<reference evidence="10" key="2">
    <citation type="submission" date="2020-09" db="EMBL/GenBank/DDBJ databases">
        <authorList>
            <person name="Sun Q."/>
            <person name="Zhou Y."/>
        </authorList>
    </citation>
    <scope>NUCLEOTIDE SEQUENCE</scope>
    <source>
        <strain evidence="10">CGMCC 1.16134</strain>
    </source>
</reference>
<comment type="caution">
    <text evidence="10">The sequence shown here is derived from an EMBL/GenBank/DDBJ whole genome shotgun (WGS) entry which is preliminary data.</text>
</comment>
<feature type="transmembrane region" description="Helical" evidence="8">
    <location>
        <begin position="133"/>
        <end position="155"/>
    </location>
</feature>
<evidence type="ECO:0000256" key="3">
    <source>
        <dbReference type="ARBA" id="ARBA00022448"/>
    </source>
</evidence>
<dbReference type="InterPro" id="IPR011701">
    <property type="entry name" value="MFS"/>
</dbReference>
<evidence type="ECO:0000313" key="11">
    <source>
        <dbReference type="Proteomes" id="UP000637643"/>
    </source>
</evidence>
<feature type="transmembrane region" description="Helical" evidence="8">
    <location>
        <begin position="372"/>
        <end position="390"/>
    </location>
</feature>
<keyword evidence="4 8" id="KW-1003">Cell membrane</keyword>
<dbReference type="NCBIfam" id="TIGR00710">
    <property type="entry name" value="efflux_Bcr_CflA"/>
    <property type="match status" value="1"/>
</dbReference>
<accession>A0A917C1B4</accession>
<dbReference type="GO" id="GO:0005886">
    <property type="term" value="C:plasma membrane"/>
    <property type="evidence" value="ECO:0007669"/>
    <property type="project" value="UniProtKB-SubCell"/>
</dbReference>
<evidence type="ECO:0000256" key="1">
    <source>
        <dbReference type="ARBA" id="ARBA00004651"/>
    </source>
</evidence>
<evidence type="ECO:0000256" key="8">
    <source>
        <dbReference type="RuleBase" id="RU365088"/>
    </source>
</evidence>
<dbReference type="InterPro" id="IPR020846">
    <property type="entry name" value="MFS_dom"/>
</dbReference>
<keyword evidence="11" id="KW-1185">Reference proteome</keyword>
<sequence length="395" mass="42825">MQRKISKPSLLLLIILVGFPQISETIYTPSLPDIAHHLGASNNMIQLTLSIYFLGFALGVYCWGRLSDSIGRRPAMVWGIFVYGLGSLGCYLSGSAEWLLACRFIQAFGASTGSVVTQTILRESIDGARRNAVFAQISAALAFMPAVGPLIGGWVDQSLGFRAVFLTLVIMSVAILAYTWTSLPETRIAAPLRISSLSVTRRLLTDRRVWGFGFLIGATNGILFSYYAEAPFIFMEFFHMSPGRFGFFGIFVALSSIWGALLSRKMLTRFRPEHIIVIGSVISVLGAVSLTMLTACGIHDNLSGMVLIVVYIFILLLGIGMTIPNCLSLALVNYGDVLGTAGAVFGLGYYVIVSLITTGMSLLHNGSLLTMPLYFLGLTVVMTLVSTQLARPESK</sequence>
<feature type="transmembrane region" description="Helical" evidence="8">
    <location>
        <begin position="161"/>
        <end position="180"/>
    </location>
</feature>
<dbReference type="PROSITE" id="PS50850">
    <property type="entry name" value="MFS"/>
    <property type="match status" value="1"/>
</dbReference>
<dbReference type="PRINTS" id="PR01036">
    <property type="entry name" value="TCRTETB"/>
</dbReference>
<protein>
    <recommendedName>
        <fullName evidence="8">Bcr/CflA family efflux transporter</fullName>
    </recommendedName>
</protein>
<feature type="transmembrane region" description="Helical" evidence="8">
    <location>
        <begin position="331"/>
        <end position="352"/>
    </location>
</feature>
<dbReference type="RefSeq" id="WP_189022709.1">
    <property type="nucleotide sequence ID" value="NZ_BMKR01000004.1"/>
</dbReference>
<keyword evidence="7 8" id="KW-0472">Membrane</keyword>
<feature type="domain" description="Major facilitator superfamily (MFS) profile" evidence="9">
    <location>
        <begin position="9"/>
        <end position="395"/>
    </location>
</feature>
<feature type="transmembrane region" description="Helical" evidence="8">
    <location>
        <begin position="301"/>
        <end position="319"/>
    </location>
</feature>
<evidence type="ECO:0000256" key="5">
    <source>
        <dbReference type="ARBA" id="ARBA00022692"/>
    </source>
</evidence>
<dbReference type="SUPFAM" id="SSF103473">
    <property type="entry name" value="MFS general substrate transporter"/>
    <property type="match status" value="1"/>
</dbReference>
<dbReference type="Gene3D" id="1.20.1720.10">
    <property type="entry name" value="Multidrug resistance protein D"/>
    <property type="match status" value="1"/>
</dbReference>
<dbReference type="PANTHER" id="PTHR23502">
    <property type="entry name" value="MAJOR FACILITATOR SUPERFAMILY"/>
    <property type="match status" value="1"/>
</dbReference>
<proteinExistence type="inferred from homology"/>
<dbReference type="CDD" id="cd17320">
    <property type="entry name" value="MFS_MdfA_MDR_like"/>
    <property type="match status" value="1"/>
</dbReference>
<organism evidence="10 11">
    <name type="scientific">Paenibacillus albidus</name>
    <dbReference type="NCBI Taxonomy" id="2041023"/>
    <lineage>
        <taxon>Bacteria</taxon>
        <taxon>Bacillati</taxon>
        <taxon>Bacillota</taxon>
        <taxon>Bacilli</taxon>
        <taxon>Bacillales</taxon>
        <taxon>Paenibacillaceae</taxon>
        <taxon>Paenibacillus</taxon>
    </lineage>
</organism>